<gene>
    <name evidence="14" type="ORF">P879_05699</name>
</gene>
<dbReference type="SMART" id="SM00809">
    <property type="entry name" value="Alpha_adaptinC2"/>
    <property type="match status" value="1"/>
</dbReference>
<dbReference type="GO" id="GO:0031901">
    <property type="term" value="C:early endosome membrane"/>
    <property type="evidence" value="ECO:0007669"/>
    <property type="project" value="UniProtKB-SubCell"/>
</dbReference>
<sequence>MNALEDLLNEAISPSNRHYNSDTVRRIAELINKEPNGPPIALRLIAHKIQSPQDREALTALNLLNCLTKQCNPSFLSELGKFKFLNEIIKVLSPKYLADQCTPAVKQKCAQLLYEWQRDYADKEPKISEAYNMLCRQGIINPEELSSNCSMRSDRPANGDNRQVNIFDRSRQSERLTKLLRSRNPADVAEANRLIKTIVEEDQLRLEQVTQRSTEMEALKNNTLLLEEMINTYERGEASEAELELMSELAQNIRRARPILYNFSLTHDENDIQTLTEIACICDHASTALTLYEQKLTNPINGNRLSQRTTVHDPLSTKDDKRVEKDLLSQDLLALGLDDDEKLNTVPIITPAVSLPQALSASAASKQCLYQTAKSDASRYEELADIFTNVSFISPATVVPTTRDSGSYNPIFSSGASFSTLSPQSSSNGQSVAKNGKIAVNNSKAKAFDELDALGRSMLGLSAQKPSSRDSSDQNAPTLTDTSARRIAATPLDNSIRSASQATSSIEHQVELTNLDLSLSAIQPHPTLTTPFAVFPRETSSEPGVQLALHYAGNRPAPSVRVFVAVITSRSSLPVTDVHVRFGLSKPLSIRQLAPSGNSLAAYSPFLPAGAINQIVLVSDPVNQPTIALKYQLSFNLDGEAVLESGTVDLPVI</sequence>
<dbReference type="CDD" id="cd03567">
    <property type="entry name" value="VHS_GGA_metazoan"/>
    <property type="match status" value="1"/>
</dbReference>
<dbReference type="InterPro" id="IPR038425">
    <property type="entry name" value="GAT_sf"/>
</dbReference>
<dbReference type="Pfam" id="PF02883">
    <property type="entry name" value="Alpha_adaptinC2"/>
    <property type="match status" value="1"/>
</dbReference>
<evidence type="ECO:0000256" key="2">
    <source>
        <dbReference type="ARBA" id="ARBA00004220"/>
    </source>
</evidence>
<keyword evidence="5" id="KW-0967">Endosome</keyword>
<keyword evidence="4" id="KW-0813">Transport</keyword>
<dbReference type="Gene3D" id="1.20.5.170">
    <property type="match status" value="1"/>
</dbReference>
<dbReference type="GO" id="GO:0043130">
    <property type="term" value="F:ubiquitin binding"/>
    <property type="evidence" value="ECO:0007669"/>
    <property type="project" value="InterPro"/>
</dbReference>
<dbReference type="Pfam" id="PF00790">
    <property type="entry name" value="VHS"/>
    <property type="match status" value="1"/>
</dbReference>
<evidence type="ECO:0000259" key="13">
    <source>
        <dbReference type="PROSITE" id="PS50909"/>
    </source>
</evidence>
<evidence type="ECO:0000256" key="9">
    <source>
        <dbReference type="ARBA" id="ARBA00023136"/>
    </source>
</evidence>
<organism evidence="14 15">
    <name type="scientific">Paragonimus westermani</name>
    <dbReference type="NCBI Taxonomy" id="34504"/>
    <lineage>
        <taxon>Eukaryota</taxon>
        <taxon>Metazoa</taxon>
        <taxon>Spiralia</taxon>
        <taxon>Lophotrochozoa</taxon>
        <taxon>Platyhelminthes</taxon>
        <taxon>Trematoda</taxon>
        <taxon>Digenea</taxon>
        <taxon>Plagiorchiida</taxon>
        <taxon>Troglotremata</taxon>
        <taxon>Troglotrematidae</taxon>
        <taxon>Paragonimus</taxon>
    </lineage>
</organism>
<dbReference type="InterPro" id="IPR008153">
    <property type="entry name" value="GAE_dom"/>
</dbReference>
<evidence type="ECO:0000259" key="12">
    <source>
        <dbReference type="PROSITE" id="PS50180"/>
    </source>
</evidence>
<dbReference type="InterPro" id="IPR008942">
    <property type="entry name" value="ENTH_VHS"/>
</dbReference>
<dbReference type="Gene3D" id="2.60.40.1230">
    <property type="match status" value="1"/>
</dbReference>
<evidence type="ECO:0008006" key="16">
    <source>
        <dbReference type="Google" id="ProtNLM"/>
    </source>
</evidence>
<feature type="region of interest" description="Disordered" evidence="10">
    <location>
        <begin position="462"/>
        <end position="500"/>
    </location>
</feature>
<dbReference type="PANTHER" id="PTHR45905:SF1">
    <property type="entry name" value="GOLGI-LOCALIZED, GAMMA-ADAPTIN EAR CONTAINING, ARF BINDING PROTEIN"/>
    <property type="match status" value="1"/>
</dbReference>
<dbReference type="GO" id="GO:0006886">
    <property type="term" value="P:intracellular protein transport"/>
    <property type="evidence" value="ECO:0007669"/>
    <property type="project" value="InterPro"/>
</dbReference>
<evidence type="ECO:0000256" key="10">
    <source>
        <dbReference type="SAM" id="MobiDB-lite"/>
    </source>
</evidence>
<comment type="subcellular location">
    <subcellularLocation>
        <location evidence="2">Early endosome membrane</location>
        <topology evidence="2">Peripheral membrane protein</topology>
    </subcellularLocation>
    <subcellularLocation>
        <location evidence="1">Golgi apparatus</location>
        <location evidence="1">trans-Golgi network membrane</location>
        <topology evidence="1">Peripheral membrane protein</topology>
    </subcellularLocation>
</comment>
<dbReference type="InterPro" id="IPR013041">
    <property type="entry name" value="Clathrin_app_Ig-like_sf"/>
</dbReference>
<accession>A0A8T0DA56</accession>
<dbReference type="InterPro" id="IPR002014">
    <property type="entry name" value="VHS_dom"/>
</dbReference>
<dbReference type="InterPro" id="IPR008152">
    <property type="entry name" value="Clathrin_a/b/g-adaptin_app_Ig"/>
</dbReference>
<dbReference type="SMART" id="SM00288">
    <property type="entry name" value="VHS"/>
    <property type="match status" value="1"/>
</dbReference>
<keyword evidence="6" id="KW-0832">Ubl conjugation</keyword>
<evidence type="ECO:0000256" key="1">
    <source>
        <dbReference type="ARBA" id="ARBA00004150"/>
    </source>
</evidence>
<dbReference type="AlphaFoldDB" id="A0A8T0DA56"/>
<dbReference type="SUPFAM" id="SSF48464">
    <property type="entry name" value="ENTH/VHS domain"/>
    <property type="match status" value="1"/>
</dbReference>
<keyword evidence="9" id="KW-0472">Membrane</keyword>
<dbReference type="GO" id="GO:0035091">
    <property type="term" value="F:phosphatidylinositol binding"/>
    <property type="evidence" value="ECO:0007669"/>
    <property type="project" value="InterPro"/>
</dbReference>
<proteinExistence type="inferred from homology"/>
<evidence type="ECO:0000313" key="14">
    <source>
        <dbReference type="EMBL" id="KAF8563834.1"/>
    </source>
</evidence>
<dbReference type="Gene3D" id="1.20.58.160">
    <property type="match status" value="1"/>
</dbReference>
<reference evidence="14 15" key="1">
    <citation type="submission" date="2019-07" db="EMBL/GenBank/DDBJ databases">
        <title>Annotation for the trematode Paragonimus westermani.</title>
        <authorList>
            <person name="Choi Y.-J."/>
        </authorList>
    </citation>
    <scope>NUCLEOTIDE SEQUENCE [LARGE SCALE GENOMIC DNA]</scope>
    <source>
        <strain evidence="14">180907_Pwestermani</strain>
    </source>
</reference>
<dbReference type="GO" id="GO:0031267">
    <property type="term" value="F:small GTPase binding"/>
    <property type="evidence" value="ECO:0007669"/>
    <property type="project" value="InterPro"/>
</dbReference>
<keyword evidence="15" id="KW-1185">Reference proteome</keyword>
<evidence type="ECO:0000256" key="5">
    <source>
        <dbReference type="ARBA" id="ARBA00022753"/>
    </source>
</evidence>
<dbReference type="InterPro" id="IPR041198">
    <property type="entry name" value="GGA_N-GAT"/>
</dbReference>
<feature type="domain" description="VHS" evidence="11">
    <location>
        <begin position="11"/>
        <end position="142"/>
    </location>
</feature>
<dbReference type="SUPFAM" id="SSF89009">
    <property type="entry name" value="GAT-like domain"/>
    <property type="match status" value="1"/>
</dbReference>
<dbReference type="InterPro" id="IPR027422">
    <property type="entry name" value="GGA1-3"/>
</dbReference>
<dbReference type="EMBL" id="JTDF01010554">
    <property type="protein sequence ID" value="KAF8563834.1"/>
    <property type="molecule type" value="Genomic_DNA"/>
</dbReference>
<evidence type="ECO:0000256" key="6">
    <source>
        <dbReference type="ARBA" id="ARBA00022843"/>
    </source>
</evidence>
<dbReference type="PANTHER" id="PTHR45905">
    <property type="entry name" value="GOLGI-LOCALIZED, GAMMA-ADAPTIN EAR CONTAINING, ARF BINDING PROTEIN"/>
    <property type="match status" value="1"/>
</dbReference>
<feature type="domain" description="GAE" evidence="12">
    <location>
        <begin position="532"/>
        <end position="652"/>
    </location>
</feature>
<dbReference type="Gene3D" id="1.25.40.90">
    <property type="match status" value="1"/>
</dbReference>
<dbReference type="InterPro" id="IPR004152">
    <property type="entry name" value="GAT_dom"/>
</dbReference>
<dbReference type="Proteomes" id="UP000699462">
    <property type="component" value="Unassembled WGS sequence"/>
</dbReference>
<evidence type="ECO:0000313" key="15">
    <source>
        <dbReference type="Proteomes" id="UP000699462"/>
    </source>
</evidence>
<dbReference type="PROSITE" id="PS50179">
    <property type="entry name" value="VHS"/>
    <property type="match status" value="1"/>
</dbReference>
<evidence type="ECO:0000256" key="7">
    <source>
        <dbReference type="ARBA" id="ARBA00022927"/>
    </source>
</evidence>
<name>A0A8T0DA56_9TREM</name>
<keyword evidence="8" id="KW-0333">Golgi apparatus</keyword>
<dbReference type="Pfam" id="PF18308">
    <property type="entry name" value="GGA_N-GAT"/>
    <property type="match status" value="1"/>
</dbReference>
<feature type="compositionally biased region" description="Polar residues" evidence="10">
    <location>
        <begin position="473"/>
        <end position="482"/>
    </location>
</feature>
<evidence type="ECO:0000256" key="8">
    <source>
        <dbReference type="ARBA" id="ARBA00023034"/>
    </source>
</evidence>
<dbReference type="OrthoDB" id="447025at2759"/>
<comment type="caution">
    <text evidence="14">The sequence shown here is derived from an EMBL/GenBank/DDBJ whole genome shotgun (WGS) entry which is preliminary data.</text>
</comment>
<dbReference type="PROSITE" id="PS50180">
    <property type="entry name" value="GAE"/>
    <property type="match status" value="1"/>
</dbReference>
<feature type="domain" description="GAT" evidence="13">
    <location>
        <begin position="169"/>
        <end position="297"/>
    </location>
</feature>
<evidence type="ECO:0000256" key="3">
    <source>
        <dbReference type="ARBA" id="ARBA00008099"/>
    </source>
</evidence>
<keyword evidence="7" id="KW-0653">Protein transport</keyword>
<evidence type="ECO:0000259" key="11">
    <source>
        <dbReference type="PROSITE" id="PS50179"/>
    </source>
</evidence>
<dbReference type="GO" id="GO:0006893">
    <property type="term" value="P:Golgi to plasma membrane transport"/>
    <property type="evidence" value="ECO:0007669"/>
    <property type="project" value="TreeGrafter"/>
</dbReference>
<dbReference type="PROSITE" id="PS50909">
    <property type="entry name" value="GAT"/>
    <property type="match status" value="1"/>
</dbReference>
<comment type="similarity">
    <text evidence="3">Belongs to the GGA protein family.</text>
</comment>
<protein>
    <recommendedName>
        <fullName evidence="16">ADP-ribosylation factor-binding protein GGA</fullName>
    </recommendedName>
</protein>
<dbReference type="GO" id="GO:0005802">
    <property type="term" value="C:trans-Golgi network"/>
    <property type="evidence" value="ECO:0007669"/>
    <property type="project" value="InterPro"/>
</dbReference>
<dbReference type="SUPFAM" id="SSF49348">
    <property type="entry name" value="Clathrin adaptor appendage domain"/>
    <property type="match status" value="1"/>
</dbReference>
<dbReference type="GO" id="GO:0034394">
    <property type="term" value="P:protein localization to cell surface"/>
    <property type="evidence" value="ECO:0007669"/>
    <property type="project" value="TreeGrafter"/>
</dbReference>
<evidence type="ECO:0000256" key="4">
    <source>
        <dbReference type="ARBA" id="ARBA00022448"/>
    </source>
</evidence>